<dbReference type="PROSITE" id="PS51352">
    <property type="entry name" value="THIOREDOXIN_2"/>
    <property type="match status" value="1"/>
</dbReference>
<dbReference type="InterPro" id="IPR000866">
    <property type="entry name" value="AhpC/TSA"/>
</dbReference>
<evidence type="ECO:0000259" key="2">
    <source>
        <dbReference type="PROSITE" id="PS51352"/>
    </source>
</evidence>
<dbReference type="GO" id="GO:0016491">
    <property type="term" value="F:oxidoreductase activity"/>
    <property type="evidence" value="ECO:0007669"/>
    <property type="project" value="InterPro"/>
</dbReference>
<dbReference type="GO" id="GO:0016209">
    <property type="term" value="F:antioxidant activity"/>
    <property type="evidence" value="ECO:0007669"/>
    <property type="project" value="InterPro"/>
</dbReference>
<dbReference type="InterPro" id="IPR050553">
    <property type="entry name" value="Thioredoxin_ResA/DsbE_sf"/>
</dbReference>
<dbReference type="PANTHER" id="PTHR42852">
    <property type="entry name" value="THIOL:DISULFIDE INTERCHANGE PROTEIN DSBE"/>
    <property type="match status" value="1"/>
</dbReference>
<sequence>MAVLLVVALAAVLYRTFGSAETGTGTLTLPEPAPTEGERAPTFEVHSEEGGTFRLTEKGIYVLTFWSTLNRGSMEARPAFEAVARRYGGEGVRFAAVYVNSAPDDSSIAYTVLQDRTGRLTSLYNVKRVPRLFVIENGTIRLVQNGYYEGNRRQLEQVLEESLRREENRG</sequence>
<dbReference type="Pfam" id="PF00578">
    <property type="entry name" value="AhpC-TSA"/>
    <property type="match status" value="1"/>
</dbReference>
<evidence type="ECO:0000313" key="4">
    <source>
        <dbReference type="Proteomes" id="UP000318065"/>
    </source>
</evidence>
<dbReference type="EMBL" id="AP019791">
    <property type="protein sequence ID" value="BBL79656.1"/>
    <property type="molecule type" value="Genomic_DNA"/>
</dbReference>
<dbReference type="Gene3D" id="3.40.30.10">
    <property type="entry name" value="Glutaredoxin"/>
    <property type="match status" value="1"/>
</dbReference>
<dbReference type="Proteomes" id="UP000318065">
    <property type="component" value="Chromosome"/>
</dbReference>
<dbReference type="InterPro" id="IPR036249">
    <property type="entry name" value="Thioredoxin-like_sf"/>
</dbReference>
<evidence type="ECO:0000256" key="1">
    <source>
        <dbReference type="SAM" id="SignalP"/>
    </source>
</evidence>
<keyword evidence="1" id="KW-0732">Signal</keyword>
<feature type="domain" description="Thioredoxin" evidence="2">
    <location>
        <begin position="34"/>
        <end position="168"/>
    </location>
</feature>
<gene>
    <name evidence="3" type="ORF">RxyAA322_15100</name>
</gene>
<dbReference type="InterPro" id="IPR013766">
    <property type="entry name" value="Thioredoxin_domain"/>
</dbReference>
<feature type="signal peptide" evidence="1">
    <location>
        <begin position="1"/>
        <end position="20"/>
    </location>
</feature>
<name>A0A510HI30_9ACTN</name>
<accession>A0A510HI30</accession>
<keyword evidence="4" id="KW-1185">Reference proteome</keyword>
<reference evidence="3" key="1">
    <citation type="journal article" date="2019" name="Microbiol. Resour. Announc.">
        <title>Complete Genome Sequence of Rubrobacter xylanophilus Strain AA3-22, Isolated from Arima Onsen in Japan.</title>
        <authorList>
            <person name="Tomariguchi N."/>
            <person name="Miyazaki K."/>
        </authorList>
    </citation>
    <scope>NUCLEOTIDE SEQUENCE [LARGE SCALE GENOMIC DNA]</scope>
    <source>
        <strain evidence="3">AA3-22</strain>
    </source>
</reference>
<proteinExistence type="predicted"/>
<protein>
    <recommendedName>
        <fullName evidence="2">Thioredoxin domain-containing protein</fullName>
    </recommendedName>
</protein>
<dbReference type="SUPFAM" id="SSF52833">
    <property type="entry name" value="Thioredoxin-like"/>
    <property type="match status" value="1"/>
</dbReference>
<feature type="chain" id="PRO_5022075955" description="Thioredoxin domain-containing protein" evidence="1">
    <location>
        <begin position="21"/>
        <end position="170"/>
    </location>
</feature>
<dbReference type="PANTHER" id="PTHR42852:SF17">
    <property type="entry name" value="THIOREDOXIN-LIKE PROTEIN HI_1115"/>
    <property type="match status" value="1"/>
</dbReference>
<dbReference type="AlphaFoldDB" id="A0A510HI30"/>
<organism evidence="3 4">
    <name type="scientific">Rubrobacter xylanophilus</name>
    <dbReference type="NCBI Taxonomy" id="49319"/>
    <lineage>
        <taxon>Bacteria</taxon>
        <taxon>Bacillati</taxon>
        <taxon>Actinomycetota</taxon>
        <taxon>Rubrobacteria</taxon>
        <taxon>Rubrobacterales</taxon>
        <taxon>Rubrobacteraceae</taxon>
        <taxon>Rubrobacter</taxon>
    </lineage>
</organism>
<evidence type="ECO:0000313" key="3">
    <source>
        <dbReference type="EMBL" id="BBL79656.1"/>
    </source>
</evidence>